<dbReference type="EMBL" id="JAGKSP010000005">
    <property type="protein sequence ID" value="MBP3964034.1"/>
    <property type="molecule type" value="Genomic_DNA"/>
</dbReference>
<evidence type="ECO:0000259" key="7">
    <source>
        <dbReference type="PROSITE" id="PS50850"/>
    </source>
</evidence>
<dbReference type="Pfam" id="PF07690">
    <property type="entry name" value="MFS_1"/>
    <property type="match status" value="1"/>
</dbReference>
<dbReference type="PANTHER" id="PTHR23526:SF2">
    <property type="entry name" value="MAJOR FACILITATOR SUPERFAMILY (MFS) PROFILE DOMAIN-CONTAINING PROTEIN"/>
    <property type="match status" value="1"/>
</dbReference>
<dbReference type="Gene3D" id="1.20.1250.20">
    <property type="entry name" value="MFS general substrate transporter like domains"/>
    <property type="match status" value="1"/>
</dbReference>
<name>A0ABS5CDJ4_9BACL</name>
<gene>
    <name evidence="8" type="ORF">I8J30_15055</name>
</gene>
<feature type="domain" description="Major facilitator superfamily (MFS) profile" evidence="7">
    <location>
        <begin position="186"/>
        <end position="439"/>
    </location>
</feature>
<dbReference type="RefSeq" id="WP_210658982.1">
    <property type="nucleotide sequence ID" value="NZ_JAGKSP010000005.1"/>
</dbReference>
<feature type="transmembrane region" description="Helical" evidence="6">
    <location>
        <begin position="114"/>
        <end position="140"/>
    </location>
</feature>
<dbReference type="SUPFAM" id="SSF103473">
    <property type="entry name" value="MFS general substrate transporter"/>
    <property type="match status" value="1"/>
</dbReference>
<dbReference type="InterPro" id="IPR020846">
    <property type="entry name" value="MFS_dom"/>
</dbReference>
<keyword evidence="5 6" id="KW-0472">Membrane</keyword>
<keyword evidence="4 6" id="KW-1133">Transmembrane helix</keyword>
<evidence type="ECO:0000313" key="9">
    <source>
        <dbReference type="Proteomes" id="UP000673394"/>
    </source>
</evidence>
<feature type="transmembrane region" description="Helical" evidence="6">
    <location>
        <begin position="183"/>
        <end position="202"/>
    </location>
</feature>
<feature type="transmembrane region" description="Helical" evidence="6">
    <location>
        <begin position="262"/>
        <end position="284"/>
    </location>
</feature>
<dbReference type="InterPro" id="IPR036259">
    <property type="entry name" value="MFS_trans_sf"/>
</dbReference>
<keyword evidence="3 6" id="KW-0812">Transmembrane</keyword>
<protein>
    <submittedName>
        <fullName evidence="8">MFS transporter</fullName>
    </submittedName>
</protein>
<feature type="transmembrane region" description="Helical" evidence="6">
    <location>
        <begin position="27"/>
        <end position="47"/>
    </location>
</feature>
<feature type="transmembrane region" description="Helical" evidence="6">
    <location>
        <begin position="395"/>
        <end position="416"/>
    </location>
</feature>
<dbReference type="InterPro" id="IPR011701">
    <property type="entry name" value="MFS"/>
</dbReference>
<feature type="transmembrane region" description="Helical" evidence="6">
    <location>
        <begin position="233"/>
        <end position="256"/>
    </location>
</feature>
<feature type="transmembrane region" description="Helical" evidence="6">
    <location>
        <begin position="53"/>
        <end position="75"/>
    </location>
</feature>
<dbReference type="InterPro" id="IPR052528">
    <property type="entry name" value="Sugar_transport-like"/>
</dbReference>
<dbReference type="PROSITE" id="PS00217">
    <property type="entry name" value="SUGAR_TRANSPORT_2"/>
    <property type="match status" value="1"/>
</dbReference>
<dbReference type="PANTHER" id="PTHR23526">
    <property type="entry name" value="INTEGRAL MEMBRANE TRANSPORT PROTEIN-RELATED"/>
    <property type="match status" value="1"/>
</dbReference>
<evidence type="ECO:0000256" key="3">
    <source>
        <dbReference type="ARBA" id="ARBA00022692"/>
    </source>
</evidence>
<keyword evidence="9" id="KW-1185">Reference proteome</keyword>
<proteinExistence type="predicted"/>
<dbReference type="InterPro" id="IPR005829">
    <property type="entry name" value="Sugar_transporter_CS"/>
</dbReference>
<comment type="caution">
    <text evidence="8">The sequence shown here is derived from an EMBL/GenBank/DDBJ whole genome shotgun (WGS) entry which is preliminary data.</text>
</comment>
<evidence type="ECO:0000256" key="1">
    <source>
        <dbReference type="ARBA" id="ARBA00004651"/>
    </source>
</evidence>
<feature type="transmembrane region" description="Helical" evidence="6">
    <location>
        <begin position="152"/>
        <end position="171"/>
    </location>
</feature>
<evidence type="ECO:0000256" key="2">
    <source>
        <dbReference type="ARBA" id="ARBA00022448"/>
    </source>
</evidence>
<feature type="transmembrane region" description="Helical" evidence="6">
    <location>
        <begin position="87"/>
        <end position="108"/>
    </location>
</feature>
<organism evidence="8 9">
    <name type="scientific">Paenibacillus lignilyticus</name>
    <dbReference type="NCBI Taxonomy" id="1172615"/>
    <lineage>
        <taxon>Bacteria</taxon>
        <taxon>Bacillati</taxon>
        <taxon>Bacillota</taxon>
        <taxon>Bacilli</taxon>
        <taxon>Bacillales</taxon>
        <taxon>Paenibacillaceae</taxon>
        <taxon>Paenibacillus</taxon>
    </lineage>
</organism>
<comment type="subcellular location">
    <subcellularLocation>
        <location evidence="1">Cell membrane</location>
        <topology evidence="1">Multi-pass membrane protein</topology>
    </subcellularLocation>
</comment>
<sequence length="439" mass="48865">MTWKLPFFRNRKDSDQRKYLKIITNEGISGVLLAGLIGGPFLTGYMLHLGASAAQIGVALAIPAFANLAQIFTAIVTHNIDNRRAYVFGYGVMYRLLWVLTGLIPFVLPQGYWVYAFIILYFLSYLCSNISGVIWASLIGDMVPAKVRGRYMGIRNTIVGGLAAAAVLFGGQLLEHYSQEKGFIILYSLAAVCMVWNGYHLFRYPNIPFEKSKESQKLRLLLKPLRDRSFMRATLFLAAWIFIQNVAVPLFSYAMLDVIKVSIQWVSIITTVQMIVMMISYYVWGNLNAKHGTKKTLMWTLPIIAASCILWGGIAWLPAIPVLVIVHVLLGIGTGGFTQLTFNFTIEDSPSAERTIYVAVYAMLTGFTGFIGPILGGEIYHHLKTMPVWMEQYGFSAMMGLVLLGIAVTVGRAMLLSSNPAGKPERTTMVRNKKKELLG</sequence>
<keyword evidence="2" id="KW-0813">Transport</keyword>
<feature type="transmembrane region" description="Helical" evidence="6">
    <location>
        <begin position="356"/>
        <end position="375"/>
    </location>
</feature>
<feature type="transmembrane region" description="Helical" evidence="6">
    <location>
        <begin position="296"/>
        <end position="316"/>
    </location>
</feature>
<evidence type="ECO:0000256" key="6">
    <source>
        <dbReference type="SAM" id="Phobius"/>
    </source>
</evidence>
<accession>A0ABS5CDJ4</accession>
<evidence type="ECO:0000313" key="8">
    <source>
        <dbReference type="EMBL" id="MBP3964034.1"/>
    </source>
</evidence>
<dbReference type="PROSITE" id="PS50850">
    <property type="entry name" value="MFS"/>
    <property type="match status" value="1"/>
</dbReference>
<feature type="transmembrane region" description="Helical" evidence="6">
    <location>
        <begin position="322"/>
        <end position="344"/>
    </location>
</feature>
<reference evidence="8 9" key="1">
    <citation type="submission" date="2021-04" db="EMBL/GenBank/DDBJ databases">
        <title>Paenibacillus sp. DLE-14 whole genome sequence.</title>
        <authorList>
            <person name="Ham Y.J."/>
        </authorList>
    </citation>
    <scope>NUCLEOTIDE SEQUENCE [LARGE SCALE GENOMIC DNA]</scope>
    <source>
        <strain evidence="8 9">DLE-14</strain>
    </source>
</reference>
<evidence type="ECO:0000256" key="4">
    <source>
        <dbReference type="ARBA" id="ARBA00022989"/>
    </source>
</evidence>
<evidence type="ECO:0000256" key="5">
    <source>
        <dbReference type="ARBA" id="ARBA00023136"/>
    </source>
</evidence>
<dbReference type="Proteomes" id="UP000673394">
    <property type="component" value="Unassembled WGS sequence"/>
</dbReference>